<proteinExistence type="predicted"/>
<keyword evidence="2" id="KW-1185">Reference proteome</keyword>
<reference evidence="1" key="1">
    <citation type="submission" date="2022-08" db="EMBL/GenBank/DDBJ databases">
        <title>Genome Sequence of Fusarium decemcellulare.</title>
        <authorList>
            <person name="Buettner E."/>
        </authorList>
    </citation>
    <scope>NUCLEOTIDE SEQUENCE</scope>
    <source>
        <strain evidence="1">Babe19</strain>
    </source>
</reference>
<dbReference type="Proteomes" id="UP001148629">
    <property type="component" value="Unassembled WGS sequence"/>
</dbReference>
<evidence type="ECO:0000313" key="2">
    <source>
        <dbReference type="Proteomes" id="UP001148629"/>
    </source>
</evidence>
<comment type="caution">
    <text evidence="1">The sequence shown here is derived from an EMBL/GenBank/DDBJ whole genome shotgun (WGS) entry which is preliminary data.</text>
</comment>
<organism evidence="1 2">
    <name type="scientific">Fusarium decemcellulare</name>
    <dbReference type="NCBI Taxonomy" id="57161"/>
    <lineage>
        <taxon>Eukaryota</taxon>
        <taxon>Fungi</taxon>
        <taxon>Dikarya</taxon>
        <taxon>Ascomycota</taxon>
        <taxon>Pezizomycotina</taxon>
        <taxon>Sordariomycetes</taxon>
        <taxon>Hypocreomycetidae</taxon>
        <taxon>Hypocreales</taxon>
        <taxon>Nectriaceae</taxon>
        <taxon>Fusarium</taxon>
        <taxon>Fusarium decemcellulare species complex</taxon>
    </lineage>
</organism>
<dbReference type="EMBL" id="JANRMS010000198">
    <property type="protein sequence ID" value="KAJ3544374.1"/>
    <property type="molecule type" value="Genomic_DNA"/>
</dbReference>
<evidence type="ECO:0000313" key="1">
    <source>
        <dbReference type="EMBL" id="KAJ3544374.1"/>
    </source>
</evidence>
<name>A0ACC1SQM6_9HYPO</name>
<gene>
    <name evidence="1" type="ORF">NM208_g3082</name>
</gene>
<sequence length="345" mass="37732">MSSPKPSIPVGSLVLVTGATGFVASHVTRQFLGRGYKVRGTVRDLTQASWLVDDHFKSYADSGDLELVAVPDLAADGAFDEAVKGVSAIAHIATIATFDPNPNNIVPQTVAGVTSILKAAAQEPSVKEIVFTSSIMAVTTPVAGNDTKVDRHTWNESVVQAAWAPPPYDPSRGFLTYAASKVAAEKEVWKFVEEKTPHYTVNVVSPSGITGEPLHTKHAETPANWVATLFKGDRASLDPFPAAFFVDVKDIALLHAAAILDPEVKNARLQSWGHSSNWNEFLAILRELRPKKDFIADYPDPYYLTISTDQSDSLALLQKWADQDGWRPLKDSIFESIENPYFHFQ</sequence>
<protein>
    <submittedName>
        <fullName evidence="1">Uncharacterized protein</fullName>
    </submittedName>
</protein>
<accession>A0ACC1SQM6</accession>